<keyword evidence="1" id="KW-0245">EGF-like domain</keyword>
<dbReference type="EMBL" id="CAJOBH010046130">
    <property type="protein sequence ID" value="CAF4355114.1"/>
    <property type="molecule type" value="Genomic_DNA"/>
</dbReference>
<comment type="caution">
    <text evidence="3">The sequence shown here is derived from an EMBL/GenBank/DDBJ whole genome shotgun (WGS) entry which is preliminary data.</text>
</comment>
<organism evidence="3 5">
    <name type="scientific">Rotaria magnacalcarata</name>
    <dbReference type="NCBI Taxonomy" id="392030"/>
    <lineage>
        <taxon>Eukaryota</taxon>
        <taxon>Metazoa</taxon>
        <taxon>Spiralia</taxon>
        <taxon>Gnathifera</taxon>
        <taxon>Rotifera</taxon>
        <taxon>Eurotatoria</taxon>
        <taxon>Bdelloidea</taxon>
        <taxon>Philodinida</taxon>
        <taxon>Philodinidae</taxon>
        <taxon>Rotaria</taxon>
    </lineage>
</organism>
<dbReference type="PROSITE" id="PS00022">
    <property type="entry name" value="EGF_1"/>
    <property type="match status" value="1"/>
</dbReference>
<dbReference type="Proteomes" id="UP000681967">
    <property type="component" value="Unassembled WGS sequence"/>
</dbReference>
<feature type="non-terminal residue" evidence="3">
    <location>
        <position position="1"/>
    </location>
</feature>
<protein>
    <recommendedName>
        <fullName evidence="2">EGF-like domain-containing protein</fullName>
    </recommendedName>
</protein>
<evidence type="ECO:0000313" key="4">
    <source>
        <dbReference type="EMBL" id="CAF4466795.1"/>
    </source>
</evidence>
<feature type="disulfide bond" evidence="1">
    <location>
        <begin position="34"/>
        <end position="43"/>
    </location>
</feature>
<accession>A0A8S2UNL3</accession>
<name>A0A8S2UNL3_9BILA</name>
<dbReference type="Gene3D" id="2.10.25.10">
    <property type="entry name" value="Laminin"/>
    <property type="match status" value="1"/>
</dbReference>
<dbReference type="AlphaFoldDB" id="A0A8S2UNL3"/>
<dbReference type="InterPro" id="IPR000742">
    <property type="entry name" value="EGF"/>
</dbReference>
<dbReference type="Proteomes" id="UP000676336">
    <property type="component" value="Unassembled WGS sequence"/>
</dbReference>
<evidence type="ECO:0000259" key="2">
    <source>
        <dbReference type="PROSITE" id="PS50026"/>
    </source>
</evidence>
<evidence type="ECO:0000313" key="5">
    <source>
        <dbReference type="Proteomes" id="UP000681967"/>
    </source>
</evidence>
<gene>
    <name evidence="3" type="ORF">BYL167_LOCUS29647</name>
    <name evidence="4" type="ORF">SMN809_LOCUS33398</name>
</gene>
<evidence type="ECO:0000313" key="3">
    <source>
        <dbReference type="EMBL" id="CAF4355114.1"/>
    </source>
</evidence>
<keyword evidence="1" id="KW-1015">Disulfide bond</keyword>
<sequence length="84" mass="9640">ETEILPTINRTLVSYCHRGIAALHGVNETKVCLCPPNYFGARCQRQNQRISLTLQFIWRNLTSTHVIFQAIIMLIDEYGHVTPN</sequence>
<feature type="domain" description="EGF-like" evidence="2">
    <location>
        <begin position="7"/>
        <end position="44"/>
    </location>
</feature>
<proteinExistence type="predicted"/>
<feature type="non-terminal residue" evidence="3">
    <location>
        <position position="84"/>
    </location>
</feature>
<reference evidence="3" key="1">
    <citation type="submission" date="2021-02" db="EMBL/GenBank/DDBJ databases">
        <authorList>
            <person name="Nowell W R."/>
        </authorList>
    </citation>
    <scope>NUCLEOTIDE SEQUENCE</scope>
</reference>
<dbReference type="EMBL" id="CAJOBI010073022">
    <property type="protein sequence ID" value="CAF4466795.1"/>
    <property type="molecule type" value="Genomic_DNA"/>
</dbReference>
<dbReference type="SUPFAM" id="SSF57196">
    <property type="entry name" value="EGF/Laminin"/>
    <property type="match status" value="1"/>
</dbReference>
<evidence type="ECO:0000256" key="1">
    <source>
        <dbReference type="PROSITE-ProRule" id="PRU00076"/>
    </source>
</evidence>
<comment type="caution">
    <text evidence="1">Lacks conserved residue(s) required for the propagation of feature annotation.</text>
</comment>
<dbReference type="PROSITE" id="PS50026">
    <property type="entry name" value="EGF_3"/>
    <property type="match status" value="1"/>
</dbReference>